<dbReference type="EMBL" id="JAUTXU010000043">
    <property type="protein sequence ID" value="KAK3716329.1"/>
    <property type="molecule type" value="Genomic_DNA"/>
</dbReference>
<keyword evidence="2" id="KW-1185">Reference proteome</keyword>
<reference evidence="1" key="1">
    <citation type="submission" date="2023-07" db="EMBL/GenBank/DDBJ databases">
        <title>Black Yeasts Isolated from many extreme environments.</title>
        <authorList>
            <person name="Coleine C."/>
            <person name="Stajich J.E."/>
            <person name="Selbmann L."/>
        </authorList>
    </citation>
    <scope>NUCLEOTIDE SEQUENCE</scope>
    <source>
        <strain evidence="1">CCFEE 5714</strain>
    </source>
</reference>
<comment type="caution">
    <text evidence="1">The sequence shown here is derived from an EMBL/GenBank/DDBJ whole genome shotgun (WGS) entry which is preliminary data.</text>
</comment>
<evidence type="ECO:0000313" key="2">
    <source>
        <dbReference type="Proteomes" id="UP001281147"/>
    </source>
</evidence>
<organism evidence="1 2">
    <name type="scientific">Vermiconidia calcicola</name>
    <dbReference type="NCBI Taxonomy" id="1690605"/>
    <lineage>
        <taxon>Eukaryota</taxon>
        <taxon>Fungi</taxon>
        <taxon>Dikarya</taxon>
        <taxon>Ascomycota</taxon>
        <taxon>Pezizomycotina</taxon>
        <taxon>Dothideomycetes</taxon>
        <taxon>Dothideomycetidae</taxon>
        <taxon>Mycosphaerellales</taxon>
        <taxon>Extremaceae</taxon>
        <taxon>Vermiconidia</taxon>
    </lineage>
</organism>
<sequence length="969" mass="109862">MAEPLSALATVGAVSSILQILDFTAAVAKHTYELLRSPHDALRENLDIERLTREDQLLSQNICTDLGTSRPLTAQDAALEDLAKTCKEEASALLQLLDGLKLKEQRGVKRAYHGLAKGFSAEKQRKYIEGRSQNLRDLNGRLATRLVYILRSASSHHEGLLREIERNSLDGIGAILESKKMILEAVQAQQQRHDAGVESIKEAVSNGFAEVSKSYQETKNTFLDDKEMEARTREHEDSVGTLRFPEMNARRNAIQLSYASTYEWFFRKDESDFPEWLRSGKGLFWLSGKAGSGKSTAMKFLAGHQKTKVLCRQWVGQNRQLVIADFYFWYVGSRMQHSVEGLLRSILAKILTACPSLMEAARASRRADTGSSFLESISWTADELYSTLERVTRYMLAQEASEGAKAAASPRFCFFIDGLDEYKGDQLQLAVYLKDSLAQHPHFKICVSSRPWNVFNSVFGTSTTCIRLEDLTRPDILAYVSGNVAYARRYCDSLTTGCSGDSDIVDIEARYTDLVQSIVAKAHGVFLRLDQFPEDLDVYFRHILNRVDKVYEQQTASALLLAEKIADQELMSPSNKLIQSAAANARSFLSYWWLRKSGGDINQVFRCRIVECSVERLRDMRSETQISLSAWCRDLLQVSRPHPDTTLGWQPYIKLHRVEFLHRTVYDFLKTDHVQPLLAKYRPPFCSDDVLFWSRLTVARLRVVPSLEARSQRELCFQFHGEVCSYFYNEAGEICRAFTAFKESSAEMEMVRDLDDVGQHYLHHPSKNCRGDCQEVRIQEAARLYSCFAACQTYQSLKEFLTKPKTMLAYARCFGDSRHCSGFHDDVEVCAASLLRSVLGLSGLRKFTLADIDQVALSHILQYIRESGHRSYPHDDHKVWYTFVQQWATLKHREAAQGAPTGRTTELRDENFWKVARLLLRLGADPCRLVYCEHDGGERTAAGRLAECVPEADLPDLASYVPSGLPVRP</sequence>
<protein>
    <submittedName>
        <fullName evidence="1">Uncharacterized protein</fullName>
    </submittedName>
</protein>
<accession>A0ACC3NHQ2</accession>
<evidence type="ECO:0000313" key="1">
    <source>
        <dbReference type="EMBL" id="KAK3716329.1"/>
    </source>
</evidence>
<proteinExistence type="predicted"/>
<name>A0ACC3NHQ2_9PEZI</name>
<gene>
    <name evidence="1" type="ORF">LTR37_006479</name>
</gene>
<dbReference type="Proteomes" id="UP001281147">
    <property type="component" value="Unassembled WGS sequence"/>
</dbReference>